<keyword evidence="2" id="KW-1185">Reference proteome</keyword>
<sequence>MKFDEFLGFNVIDSCFDEIEVIWAWPRPSSWPEPQNLELVAERRVCSLSELVARSSPVTLKCTDLRR</sequence>
<reference evidence="1 2" key="1">
    <citation type="journal article" date="2018" name="Front. Plant Sci.">
        <title>Red Clover (Trifolium pratense) and Zigzag Clover (T. medium) - A Picture of Genomic Similarities and Differences.</title>
        <authorList>
            <person name="Dluhosova J."/>
            <person name="Istvanek J."/>
            <person name="Nedelnik J."/>
            <person name="Repkova J."/>
        </authorList>
    </citation>
    <scope>NUCLEOTIDE SEQUENCE [LARGE SCALE GENOMIC DNA]</scope>
    <source>
        <strain evidence="2">cv. 10/8</strain>
        <tissue evidence="1">Leaf</tissue>
    </source>
</reference>
<name>A0A392QVG4_9FABA</name>
<evidence type="ECO:0000313" key="1">
    <source>
        <dbReference type="EMBL" id="MCI28007.1"/>
    </source>
</evidence>
<protein>
    <submittedName>
        <fullName evidence="1">Uncharacterized protein</fullName>
    </submittedName>
</protein>
<accession>A0A392QVG4</accession>
<dbReference type="EMBL" id="LXQA010162955">
    <property type="protein sequence ID" value="MCI28007.1"/>
    <property type="molecule type" value="Genomic_DNA"/>
</dbReference>
<proteinExistence type="predicted"/>
<dbReference type="AlphaFoldDB" id="A0A392QVG4"/>
<evidence type="ECO:0000313" key="2">
    <source>
        <dbReference type="Proteomes" id="UP000265520"/>
    </source>
</evidence>
<organism evidence="1 2">
    <name type="scientific">Trifolium medium</name>
    <dbReference type="NCBI Taxonomy" id="97028"/>
    <lineage>
        <taxon>Eukaryota</taxon>
        <taxon>Viridiplantae</taxon>
        <taxon>Streptophyta</taxon>
        <taxon>Embryophyta</taxon>
        <taxon>Tracheophyta</taxon>
        <taxon>Spermatophyta</taxon>
        <taxon>Magnoliopsida</taxon>
        <taxon>eudicotyledons</taxon>
        <taxon>Gunneridae</taxon>
        <taxon>Pentapetalae</taxon>
        <taxon>rosids</taxon>
        <taxon>fabids</taxon>
        <taxon>Fabales</taxon>
        <taxon>Fabaceae</taxon>
        <taxon>Papilionoideae</taxon>
        <taxon>50 kb inversion clade</taxon>
        <taxon>NPAAA clade</taxon>
        <taxon>Hologalegina</taxon>
        <taxon>IRL clade</taxon>
        <taxon>Trifolieae</taxon>
        <taxon>Trifolium</taxon>
    </lineage>
</organism>
<dbReference type="Proteomes" id="UP000265520">
    <property type="component" value="Unassembled WGS sequence"/>
</dbReference>
<comment type="caution">
    <text evidence="1">The sequence shown here is derived from an EMBL/GenBank/DDBJ whole genome shotgun (WGS) entry which is preliminary data.</text>
</comment>